<dbReference type="Proteomes" id="UP000612585">
    <property type="component" value="Unassembled WGS sequence"/>
</dbReference>
<protein>
    <submittedName>
        <fullName evidence="2">Uncharacterized protein</fullName>
    </submittedName>
</protein>
<evidence type="ECO:0000313" key="2">
    <source>
        <dbReference type="EMBL" id="GIJ64112.1"/>
    </source>
</evidence>
<feature type="region of interest" description="Disordered" evidence="1">
    <location>
        <begin position="96"/>
        <end position="120"/>
    </location>
</feature>
<evidence type="ECO:0000313" key="3">
    <source>
        <dbReference type="Proteomes" id="UP000612585"/>
    </source>
</evidence>
<dbReference type="AlphaFoldDB" id="A0A8J3ZHA3"/>
<proteinExistence type="predicted"/>
<comment type="caution">
    <text evidence="2">The sequence shown here is derived from an EMBL/GenBank/DDBJ whole genome shotgun (WGS) entry which is preliminary data.</text>
</comment>
<sequence>MVAFPYEPVHVTVGDEPTHCPVGHPRHGRRGGWLVDRWVIVPQRQPAFVRDGGSDHGGVAACDAASGSDMPTRGRRRSGNARTAAVLKVFSDGRPCKHKTCRQRPDSGLDELPDEVGRLE</sequence>
<dbReference type="EMBL" id="BOPG01000107">
    <property type="protein sequence ID" value="GIJ64112.1"/>
    <property type="molecule type" value="Genomic_DNA"/>
</dbReference>
<name>A0A8J3ZHA3_9ACTN</name>
<organism evidence="2 3">
    <name type="scientific">Virgisporangium aurantiacum</name>
    <dbReference type="NCBI Taxonomy" id="175570"/>
    <lineage>
        <taxon>Bacteria</taxon>
        <taxon>Bacillati</taxon>
        <taxon>Actinomycetota</taxon>
        <taxon>Actinomycetes</taxon>
        <taxon>Micromonosporales</taxon>
        <taxon>Micromonosporaceae</taxon>
        <taxon>Virgisporangium</taxon>
    </lineage>
</organism>
<gene>
    <name evidence="2" type="ORF">Vau01_116280</name>
</gene>
<evidence type="ECO:0000256" key="1">
    <source>
        <dbReference type="SAM" id="MobiDB-lite"/>
    </source>
</evidence>
<feature type="region of interest" description="Disordered" evidence="1">
    <location>
        <begin position="62"/>
        <end position="81"/>
    </location>
</feature>
<accession>A0A8J3ZHA3</accession>
<keyword evidence="3" id="KW-1185">Reference proteome</keyword>
<reference evidence="2" key="1">
    <citation type="submission" date="2021-01" db="EMBL/GenBank/DDBJ databases">
        <title>Whole genome shotgun sequence of Virgisporangium aurantiacum NBRC 16421.</title>
        <authorList>
            <person name="Komaki H."/>
            <person name="Tamura T."/>
        </authorList>
    </citation>
    <scope>NUCLEOTIDE SEQUENCE</scope>
    <source>
        <strain evidence="2">NBRC 16421</strain>
    </source>
</reference>